<organism evidence="1">
    <name type="scientific">Oryza sativa subsp. japonica</name>
    <name type="common">Rice</name>
    <dbReference type="NCBI Taxonomy" id="39947"/>
    <lineage>
        <taxon>Eukaryota</taxon>
        <taxon>Viridiplantae</taxon>
        <taxon>Streptophyta</taxon>
        <taxon>Embryophyta</taxon>
        <taxon>Tracheophyta</taxon>
        <taxon>Spermatophyta</taxon>
        <taxon>Magnoliopsida</taxon>
        <taxon>Liliopsida</taxon>
        <taxon>Poales</taxon>
        <taxon>Poaceae</taxon>
        <taxon>BOP clade</taxon>
        <taxon>Oryzoideae</taxon>
        <taxon>Oryzeae</taxon>
        <taxon>Oryzinae</taxon>
        <taxon>Oryza</taxon>
        <taxon>Oryza sativa</taxon>
    </lineage>
</organism>
<dbReference type="Proteomes" id="UP000007752">
    <property type="component" value="Chromosome 12"/>
</dbReference>
<gene>
    <name evidence="1" type="ORF">OsJ_35453</name>
</gene>
<sequence length="536" mass="58784">MALISLSAASCRCLPPPLSIVVPSSTSAATRQESMGGCGVGNRSKECAAHHAWMTPPQRVVGRCLPLCQRQLPGDLALPLGMSFATVLAQVRHGGWISLVLFMILSVMFVPSNVHPVHDDEHAAHRVEQRHQCPHQWRERAAPRVQTMFSHLIGLEAVVLYDPSIFKAAGIASRNSVLATTIGVGVTKWRSSSPPSMHLRLASPATVAHRRSAYSSSAINDTLPPLPEPLREVSDGGGVAAKETWGDSKHRLAYLAETTVIFKDIVQMRDEQWWRALTSGYVTQWEAMHPQKSGSAPPPAVRLTSSCPAVGTTPAEEAATVLKWPKVVCKERRFKIFDLAVGALSGPSHSEVPVLQAVYSSMRGIIRMHNPSVIITVANVDAKIKDAFRMAADSAINHIAFVLLPRNSISKVLWMATLHPTSLPNWNRMRISGNIITQNRAKSLRRLLASLRNTYYVGDEVPISFNMDSRVDAATLNTVNSFDWPHGGKTLRQRIIQGGLIRTQQAGGQQLRPPRWLTPFSLSVCARRLVFPAKQT</sequence>
<dbReference type="EMBL" id="CM000149">
    <property type="protein sequence ID" value="EEE52879.1"/>
    <property type="molecule type" value="Genomic_DNA"/>
</dbReference>
<reference evidence="1" key="2">
    <citation type="submission" date="2008-12" db="EMBL/GenBank/DDBJ databases">
        <title>Improved gene annotation of the rice (Oryza sativa) genomes.</title>
        <authorList>
            <person name="Wang J."/>
            <person name="Li R."/>
            <person name="Fan W."/>
            <person name="Huang Q."/>
            <person name="Zhang J."/>
            <person name="Zhou Y."/>
            <person name="Hu Y."/>
            <person name="Zi S."/>
            <person name="Li J."/>
            <person name="Ni P."/>
            <person name="Zheng H."/>
            <person name="Zhang Y."/>
            <person name="Zhao M."/>
            <person name="Hao Q."/>
            <person name="McDermott J."/>
            <person name="Samudrala R."/>
            <person name="Kristiansen K."/>
            <person name="Wong G.K.-S."/>
        </authorList>
    </citation>
    <scope>NUCLEOTIDE SEQUENCE</scope>
</reference>
<proteinExistence type="predicted"/>
<reference evidence="1" key="1">
    <citation type="journal article" date="2005" name="PLoS Biol.">
        <title>The genomes of Oryza sativa: a history of duplications.</title>
        <authorList>
            <person name="Yu J."/>
            <person name="Wang J."/>
            <person name="Lin W."/>
            <person name="Li S."/>
            <person name="Li H."/>
            <person name="Zhou J."/>
            <person name="Ni P."/>
            <person name="Dong W."/>
            <person name="Hu S."/>
            <person name="Zeng C."/>
            <person name="Zhang J."/>
            <person name="Zhang Y."/>
            <person name="Li R."/>
            <person name="Xu Z."/>
            <person name="Li S."/>
            <person name="Li X."/>
            <person name="Zheng H."/>
            <person name="Cong L."/>
            <person name="Lin L."/>
            <person name="Yin J."/>
            <person name="Geng J."/>
            <person name="Li G."/>
            <person name="Shi J."/>
            <person name="Liu J."/>
            <person name="Lv H."/>
            <person name="Li J."/>
            <person name="Wang J."/>
            <person name="Deng Y."/>
            <person name="Ran L."/>
            <person name="Shi X."/>
            <person name="Wang X."/>
            <person name="Wu Q."/>
            <person name="Li C."/>
            <person name="Ren X."/>
            <person name="Wang J."/>
            <person name="Wang X."/>
            <person name="Li D."/>
            <person name="Liu D."/>
            <person name="Zhang X."/>
            <person name="Ji Z."/>
            <person name="Zhao W."/>
            <person name="Sun Y."/>
            <person name="Zhang Z."/>
            <person name="Bao J."/>
            <person name="Han Y."/>
            <person name="Dong L."/>
            <person name="Ji J."/>
            <person name="Chen P."/>
            <person name="Wu S."/>
            <person name="Liu J."/>
            <person name="Xiao Y."/>
            <person name="Bu D."/>
            <person name="Tan J."/>
            <person name="Yang L."/>
            <person name="Ye C."/>
            <person name="Zhang J."/>
            <person name="Xu J."/>
            <person name="Zhou Y."/>
            <person name="Yu Y."/>
            <person name="Zhang B."/>
            <person name="Zhuang S."/>
            <person name="Wei H."/>
            <person name="Liu B."/>
            <person name="Lei M."/>
            <person name="Yu H."/>
            <person name="Li Y."/>
            <person name="Xu H."/>
            <person name="Wei S."/>
            <person name="He X."/>
            <person name="Fang L."/>
            <person name="Zhang Z."/>
            <person name="Zhang Y."/>
            <person name="Huang X."/>
            <person name="Su Z."/>
            <person name="Tong W."/>
            <person name="Li J."/>
            <person name="Tong Z."/>
            <person name="Li S."/>
            <person name="Ye J."/>
            <person name="Wang L."/>
            <person name="Fang L."/>
            <person name="Lei T."/>
            <person name="Chen C."/>
            <person name="Chen H."/>
            <person name="Xu Z."/>
            <person name="Li H."/>
            <person name="Huang H."/>
            <person name="Zhang F."/>
            <person name="Xu H."/>
            <person name="Li N."/>
            <person name="Zhao C."/>
            <person name="Li S."/>
            <person name="Dong L."/>
            <person name="Huang Y."/>
            <person name="Li L."/>
            <person name="Xi Y."/>
            <person name="Qi Q."/>
            <person name="Li W."/>
            <person name="Zhang B."/>
            <person name="Hu W."/>
            <person name="Zhang Y."/>
            <person name="Tian X."/>
            <person name="Jiao Y."/>
            <person name="Liang X."/>
            <person name="Jin J."/>
            <person name="Gao L."/>
            <person name="Zheng W."/>
            <person name="Hao B."/>
            <person name="Liu S."/>
            <person name="Wang W."/>
            <person name="Yuan L."/>
            <person name="Cao M."/>
            <person name="McDermott J."/>
            <person name="Samudrala R."/>
            <person name="Wang J."/>
            <person name="Wong G.K."/>
            <person name="Yang H."/>
        </authorList>
    </citation>
    <scope>NUCLEOTIDE SEQUENCE [LARGE SCALE GENOMIC DNA]</scope>
</reference>
<dbReference type="AlphaFoldDB" id="B9GC72"/>
<evidence type="ECO:0000313" key="1">
    <source>
        <dbReference type="EMBL" id="EEE52879.1"/>
    </source>
</evidence>
<dbReference type="PANTHER" id="PTHR33604">
    <property type="entry name" value="OSJNBA0004B13.7 PROTEIN"/>
    <property type="match status" value="1"/>
</dbReference>
<dbReference type="PANTHER" id="PTHR33604:SF1">
    <property type="entry name" value="GLYCOSYLTRANSFERASE FAMILY PROTEIN 2"/>
    <property type="match status" value="1"/>
</dbReference>
<accession>B9GC72</accession>
<name>B9GC72_ORYSJ</name>
<protein>
    <submittedName>
        <fullName evidence="1">Uncharacterized protein</fullName>
    </submittedName>
</protein>